<dbReference type="OrthoDB" id="288590at2759"/>
<dbReference type="RefSeq" id="XP_015411766.1">
    <property type="nucleotide sequence ID" value="XM_015546243.1"/>
</dbReference>
<organism evidence="4 5">
    <name type="scientific">Aspergillus nomiae NRRL (strain ATCC 15546 / NRRL 13137 / CBS 260.88 / M93)</name>
    <dbReference type="NCBI Taxonomy" id="1509407"/>
    <lineage>
        <taxon>Eukaryota</taxon>
        <taxon>Fungi</taxon>
        <taxon>Dikarya</taxon>
        <taxon>Ascomycota</taxon>
        <taxon>Pezizomycotina</taxon>
        <taxon>Eurotiomycetes</taxon>
        <taxon>Eurotiomycetidae</taxon>
        <taxon>Eurotiales</taxon>
        <taxon>Aspergillaceae</taxon>
        <taxon>Aspergillus</taxon>
        <taxon>Aspergillus subgen. Circumdati</taxon>
    </lineage>
</organism>
<evidence type="ECO:0000256" key="1">
    <source>
        <dbReference type="ARBA" id="ARBA00008056"/>
    </source>
</evidence>
<dbReference type="PROSITE" id="PS51471">
    <property type="entry name" value="FE2OG_OXY"/>
    <property type="match status" value="1"/>
</dbReference>
<dbReference type="InterPro" id="IPR005123">
    <property type="entry name" value="Oxoglu/Fe-dep_dioxygenase_dom"/>
</dbReference>
<dbReference type="InterPro" id="IPR050231">
    <property type="entry name" value="Iron_ascorbate_oxido_reductase"/>
</dbReference>
<keyword evidence="2" id="KW-0408">Iron</keyword>
<feature type="domain" description="Fe2OG dioxygenase" evidence="3">
    <location>
        <begin position="187"/>
        <end position="290"/>
    </location>
</feature>
<keyword evidence="2" id="KW-0479">Metal-binding</keyword>
<comment type="similarity">
    <text evidence="1 2">Belongs to the iron/ascorbate-dependent oxidoreductase family.</text>
</comment>
<dbReference type="Gene3D" id="2.60.120.330">
    <property type="entry name" value="B-lactam Antibiotic, Isopenicillin N Synthase, Chain"/>
    <property type="match status" value="1"/>
</dbReference>
<dbReference type="InterPro" id="IPR044861">
    <property type="entry name" value="IPNS-like_FE2OG_OXY"/>
</dbReference>
<dbReference type="STRING" id="1509407.A0A0L1JHH9"/>
<sequence>MASSIQHDVAEDASLPVISVKDLLNDDRKAAQDLFQACTSLGFFYLDCRDHPSGQLIDQIREVAETSLRFFDLPQSEKDHWASDCNSYDDEQEYSFMYKPAGRRTGVVEGKKDGWEGILLFEHALSQYRRDVSLPGPACFQNARSLLETTNTYLGDIGRTVLDSLSRSMNLDPSHSLARYHKKDFASPTSLEILKYLPYTPESEKVGHVPHTDMGSLSMVFAEVGGLQVFHPGKNAWTFIEPKPGHAVCNIGDSVEFLSGNTLKSSLHRVVPDPRQKDRIKLSVVYLMRPDTDTVFVDREGREWKSVDWGNMKGKLFLEAGNAAPSSTVLTGRKGHKEFWEDSKMVTAV</sequence>
<evidence type="ECO:0000313" key="4">
    <source>
        <dbReference type="EMBL" id="KNG90843.1"/>
    </source>
</evidence>
<evidence type="ECO:0000313" key="5">
    <source>
        <dbReference type="Proteomes" id="UP000037505"/>
    </source>
</evidence>
<dbReference type="AlphaFoldDB" id="A0A0L1JHH9"/>
<keyword evidence="2" id="KW-0560">Oxidoreductase</keyword>
<dbReference type="Proteomes" id="UP000037505">
    <property type="component" value="Unassembled WGS sequence"/>
</dbReference>
<reference evidence="4 5" key="1">
    <citation type="submission" date="2014-06" db="EMBL/GenBank/DDBJ databases">
        <title>The Genome of the Aflatoxigenic Filamentous Fungus Aspergillus nomius.</title>
        <authorList>
            <person name="Moore M.G."/>
            <person name="Shannon B.M."/>
            <person name="Brian M.M."/>
        </authorList>
    </citation>
    <scope>NUCLEOTIDE SEQUENCE [LARGE SCALE GENOMIC DNA]</scope>
    <source>
        <strain evidence="4 5">NRRL 13137</strain>
    </source>
</reference>
<dbReference type="EMBL" id="JNOM01000008">
    <property type="protein sequence ID" value="KNG90843.1"/>
    <property type="molecule type" value="Genomic_DNA"/>
</dbReference>
<dbReference type="InterPro" id="IPR027443">
    <property type="entry name" value="IPNS-like_sf"/>
</dbReference>
<protein>
    <recommendedName>
        <fullName evidence="3">Fe2OG dioxygenase domain-containing protein</fullName>
    </recommendedName>
</protein>
<dbReference type="GO" id="GO:0046872">
    <property type="term" value="F:metal ion binding"/>
    <property type="evidence" value="ECO:0007669"/>
    <property type="project" value="UniProtKB-KW"/>
</dbReference>
<dbReference type="GeneID" id="26802789"/>
<dbReference type="GO" id="GO:0016491">
    <property type="term" value="F:oxidoreductase activity"/>
    <property type="evidence" value="ECO:0007669"/>
    <property type="project" value="UniProtKB-KW"/>
</dbReference>
<dbReference type="Pfam" id="PF03171">
    <property type="entry name" value="2OG-FeII_Oxy"/>
    <property type="match status" value="1"/>
</dbReference>
<evidence type="ECO:0000256" key="2">
    <source>
        <dbReference type="RuleBase" id="RU003682"/>
    </source>
</evidence>
<accession>A0A0L1JHH9</accession>
<dbReference type="SUPFAM" id="SSF51197">
    <property type="entry name" value="Clavaminate synthase-like"/>
    <property type="match status" value="1"/>
</dbReference>
<proteinExistence type="inferred from homology"/>
<dbReference type="PANTHER" id="PTHR47990">
    <property type="entry name" value="2-OXOGLUTARATE (2OG) AND FE(II)-DEPENDENT OXYGENASE SUPERFAMILY PROTEIN-RELATED"/>
    <property type="match status" value="1"/>
</dbReference>
<dbReference type="Pfam" id="PF14226">
    <property type="entry name" value="DIOX_N"/>
    <property type="match status" value="1"/>
</dbReference>
<keyword evidence="5" id="KW-1185">Reference proteome</keyword>
<gene>
    <name evidence="4" type="ORF">ANOM_000985</name>
</gene>
<dbReference type="GO" id="GO:0044283">
    <property type="term" value="P:small molecule biosynthetic process"/>
    <property type="evidence" value="ECO:0007669"/>
    <property type="project" value="UniProtKB-ARBA"/>
</dbReference>
<evidence type="ECO:0000259" key="3">
    <source>
        <dbReference type="PROSITE" id="PS51471"/>
    </source>
</evidence>
<comment type="caution">
    <text evidence="4">The sequence shown here is derived from an EMBL/GenBank/DDBJ whole genome shotgun (WGS) entry which is preliminary data.</text>
</comment>
<name>A0A0L1JHH9_ASPN3</name>
<dbReference type="InterPro" id="IPR026992">
    <property type="entry name" value="DIOX_N"/>
</dbReference>